<dbReference type="GO" id="GO:0016301">
    <property type="term" value="F:kinase activity"/>
    <property type="evidence" value="ECO:0007669"/>
    <property type="project" value="TreeGrafter"/>
</dbReference>
<dbReference type="PANTHER" id="PTHR20873">
    <property type="entry name" value="L-SERYL-TRNA(SEC) KINASE"/>
    <property type="match status" value="1"/>
</dbReference>
<evidence type="ECO:0000313" key="2">
    <source>
        <dbReference type="Proteomes" id="UP000693970"/>
    </source>
</evidence>
<proteinExistence type="predicted"/>
<dbReference type="AlphaFoldDB" id="A0A9K3Q2A3"/>
<dbReference type="Pfam" id="PF13671">
    <property type="entry name" value="AAA_33"/>
    <property type="match status" value="1"/>
</dbReference>
<name>A0A9K3Q2A3_9STRA</name>
<dbReference type="PANTHER" id="PTHR20873:SF0">
    <property type="entry name" value="L-SERYL-TRNA(SEC) KINASE"/>
    <property type="match status" value="1"/>
</dbReference>
<evidence type="ECO:0000313" key="1">
    <source>
        <dbReference type="EMBL" id="KAG7368321.1"/>
    </source>
</evidence>
<gene>
    <name evidence="1" type="ORF">IV203_031064</name>
</gene>
<sequence length="326" mass="37180">MGLPGSGKSSLARKLLQALDEMEGSLVQSDGVSEADPSKAMQGQKKVVYIEYDAIEESILQTTFNNERSIDKEDYQSAISESQQRQAWNEARLIAVDRLREELETAATWSNESSASSFPKIILMDDNFHLRGMRKQIHRLLLHYKDTVSIKFGIFWLTCPLQVCLEYNRQRTARQVVPDHVLENMDRTLEPPTRAAWESLSCLEISSETPWVDVLNFMNHCPSIVDVPPEPDEEQQARDRHATNTNRIHNLDQLLRQWVGQTAQVDRRYAKAANGARKDILNQLKDGILDGNDRDSLKDLFLELVIPSLSESLELQNKFKDKLTSA</sequence>
<dbReference type="EMBL" id="JAGRRH010000006">
    <property type="protein sequence ID" value="KAG7368321.1"/>
    <property type="molecule type" value="Genomic_DNA"/>
</dbReference>
<protein>
    <submittedName>
        <fullName evidence="1">Chromatin associated protein KTI12</fullName>
    </submittedName>
</protein>
<dbReference type="GO" id="GO:0000049">
    <property type="term" value="F:tRNA binding"/>
    <property type="evidence" value="ECO:0007669"/>
    <property type="project" value="TreeGrafter"/>
</dbReference>
<accession>A0A9K3Q2A3</accession>
<organism evidence="1 2">
    <name type="scientific">Nitzschia inconspicua</name>
    <dbReference type="NCBI Taxonomy" id="303405"/>
    <lineage>
        <taxon>Eukaryota</taxon>
        <taxon>Sar</taxon>
        <taxon>Stramenopiles</taxon>
        <taxon>Ochrophyta</taxon>
        <taxon>Bacillariophyta</taxon>
        <taxon>Bacillariophyceae</taxon>
        <taxon>Bacillariophycidae</taxon>
        <taxon>Bacillariales</taxon>
        <taxon>Bacillariaceae</taxon>
        <taxon>Nitzschia</taxon>
    </lineage>
</organism>
<dbReference type="InterPro" id="IPR052648">
    <property type="entry name" value="Ser-tRNA(Sec)_kinase"/>
</dbReference>
<comment type="caution">
    <text evidence="1">The sequence shown here is derived from an EMBL/GenBank/DDBJ whole genome shotgun (WGS) entry which is preliminary data.</text>
</comment>
<reference evidence="1" key="2">
    <citation type="submission" date="2021-04" db="EMBL/GenBank/DDBJ databases">
        <authorList>
            <person name="Podell S."/>
        </authorList>
    </citation>
    <scope>NUCLEOTIDE SEQUENCE</scope>
    <source>
        <strain evidence="1">Hildebrandi</strain>
    </source>
</reference>
<dbReference type="OrthoDB" id="9972657at2759"/>
<keyword evidence="2" id="KW-1185">Reference proteome</keyword>
<reference evidence="1" key="1">
    <citation type="journal article" date="2021" name="Sci. Rep.">
        <title>Diploid genomic architecture of Nitzschia inconspicua, an elite biomass production diatom.</title>
        <authorList>
            <person name="Oliver A."/>
            <person name="Podell S."/>
            <person name="Pinowska A."/>
            <person name="Traller J.C."/>
            <person name="Smith S.R."/>
            <person name="McClure R."/>
            <person name="Beliaev A."/>
            <person name="Bohutskyi P."/>
            <person name="Hill E.A."/>
            <person name="Rabines A."/>
            <person name="Zheng H."/>
            <person name="Allen L.Z."/>
            <person name="Kuo A."/>
            <person name="Grigoriev I.V."/>
            <person name="Allen A.E."/>
            <person name="Hazlebeck D."/>
            <person name="Allen E.E."/>
        </authorList>
    </citation>
    <scope>NUCLEOTIDE SEQUENCE</scope>
    <source>
        <strain evidence="1">Hildebrandi</strain>
    </source>
</reference>
<dbReference type="Proteomes" id="UP000693970">
    <property type="component" value="Unassembled WGS sequence"/>
</dbReference>